<keyword evidence="8" id="KW-0249">Electron transport</keyword>
<evidence type="ECO:0000256" key="1">
    <source>
        <dbReference type="ARBA" id="ARBA00003195"/>
    </source>
</evidence>
<keyword evidence="10" id="KW-0496">Mitochondrion</keyword>
<keyword evidence="5" id="KW-0679">Respiratory chain</keyword>
<evidence type="ECO:0000256" key="4">
    <source>
        <dbReference type="ARBA" id="ARBA00022448"/>
    </source>
</evidence>
<gene>
    <name evidence="12" type="ORF">RUM44_002223</name>
</gene>
<keyword evidence="11" id="KW-0472">Membrane</keyword>
<evidence type="ECO:0000256" key="7">
    <source>
        <dbReference type="ARBA" id="ARBA00022792"/>
    </source>
</evidence>
<keyword evidence="4" id="KW-0813">Transport</keyword>
<dbReference type="EMBL" id="JAWJWF010000047">
    <property type="protein sequence ID" value="KAK6622412.1"/>
    <property type="molecule type" value="Genomic_DNA"/>
</dbReference>
<evidence type="ECO:0000256" key="10">
    <source>
        <dbReference type="ARBA" id="ARBA00023128"/>
    </source>
</evidence>
<keyword evidence="13" id="KW-1185">Reference proteome</keyword>
<evidence type="ECO:0000313" key="12">
    <source>
        <dbReference type="EMBL" id="KAK6622412.1"/>
    </source>
</evidence>
<protein>
    <recommendedName>
        <fullName evidence="14">NADH dehydrogenase [ubiquinone] 1 beta subcomplex subunit 3</fullName>
    </recommendedName>
</protein>
<evidence type="ECO:0000256" key="9">
    <source>
        <dbReference type="ARBA" id="ARBA00022989"/>
    </source>
</evidence>
<evidence type="ECO:0000313" key="13">
    <source>
        <dbReference type="Proteomes" id="UP001359485"/>
    </source>
</evidence>
<accession>A0ABR1AM93</accession>
<comment type="caution">
    <text evidence="12">The sequence shown here is derived from an EMBL/GenBank/DDBJ whole genome shotgun (WGS) entry which is preliminary data.</text>
</comment>
<keyword evidence="7" id="KW-0999">Mitochondrion inner membrane</keyword>
<dbReference type="InterPro" id="IPR012576">
    <property type="entry name" value="NDUFB3"/>
</dbReference>
<keyword evidence="9" id="KW-1133">Transmembrane helix</keyword>
<proteinExistence type="inferred from homology"/>
<keyword evidence="6" id="KW-0812">Transmembrane</keyword>
<reference evidence="12 13" key="1">
    <citation type="submission" date="2023-09" db="EMBL/GenBank/DDBJ databases">
        <title>Genomes of two closely related lineages of the louse Polyplax serrata with different host specificities.</title>
        <authorList>
            <person name="Martinu J."/>
            <person name="Tarabai H."/>
            <person name="Stefka J."/>
            <person name="Hypsa V."/>
        </authorList>
    </citation>
    <scope>NUCLEOTIDE SEQUENCE [LARGE SCALE GENOMIC DNA]</scope>
    <source>
        <strain evidence="12">98ZLc_SE</strain>
    </source>
</reference>
<sequence>MGGGHDHVELPKIPDWRIYKVEDVPQLVHVRKALACRNLKDPWLRNYVWIYTEKLNNKKCPSVLGVLKIGVKYGFLAGLATAALEKAFFAMKGHGHEEHH</sequence>
<name>A0ABR1AM93_POLSC</name>
<evidence type="ECO:0000256" key="5">
    <source>
        <dbReference type="ARBA" id="ARBA00022660"/>
    </source>
</evidence>
<evidence type="ECO:0000256" key="8">
    <source>
        <dbReference type="ARBA" id="ARBA00022982"/>
    </source>
</evidence>
<evidence type="ECO:0008006" key="14">
    <source>
        <dbReference type="Google" id="ProtNLM"/>
    </source>
</evidence>
<organism evidence="12 13">
    <name type="scientific">Polyplax serrata</name>
    <name type="common">Common mouse louse</name>
    <dbReference type="NCBI Taxonomy" id="468196"/>
    <lineage>
        <taxon>Eukaryota</taxon>
        <taxon>Metazoa</taxon>
        <taxon>Ecdysozoa</taxon>
        <taxon>Arthropoda</taxon>
        <taxon>Hexapoda</taxon>
        <taxon>Insecta</taxon>
        <taxon>Pterygota</taxon>
        <taxon>Neoptera</taxon>
        <taxon>Paraneoptera</taxon>
        <taxon>Psocodea</taxon>
        <taxon>Troctomorpha</taxon>
        <taxon>Phthiraptera</taxon>
        <taxon>Anoplura</taxon>
        <taxon>Polyplacidae</taxon>
        <taxon>Polyplax</taxon>
    </lineage>
</organism>
<comment type="subcellular location">
    <subcellularLocation>
        <location evidence="2">Mitochondrion inner membrane</location>
        <topology evidence="2">Single-pass membrane protein</topology>
        <orientation evidence="2">Matrix side</orientation>
    </subcellularLocation>
</comment>
<evidence type="ECO:0000256" key="2">
    <source>
        <dbReference type="ARBA" id="ARBA00004298"/>
    </source>
</evidence>
<dbReference type="Proteomes" id="UP001359485">
    <property type="component" value="Unassembled WGS sequence"/>
</dbReference>
<evidence type="ECO:0000256" key="11">
    <source>
        <dbReference type="ARBA" id="ARBA00023136"/>
    </source>
</evidence>
<evidence type="ECO:0000256" key="3">
    <source>
        <dbReference type="ARBA" id="ARBA00005667"/>
    </source>
</evidence>
<evidence type="ECO:0000256" key="6">
    <source>
        <dbReference type="ARBA" id="ARBA00022692"/>
    </source>
</evidence>
<dbReference type="Pfam" id="PF08122">
    <property type="entry name" value="NDUF_B12"/>
    <property type="match status" value="1"/>
</dbReference>
<comment type="similarity">
    <text evidence="3">Belongs to the complex I NDUFB3 subunit family.</text>
</comment>
<comment type="function">
    <text evidence="1">Accessory subunit of the mitochondrial membrane respiratory chain NADH dehydrogenase (Complex I), that is believed not to be involved in catalysis. Complex I functions in the transfer of electrons from NADH to the respiratory chain. The immediate electron acceptor for the enzyme is believed to be ubiquinone.</text>
</comment>